<dbReference type="GO" id="GO:0034455">
    <property type="term" value="C:t-UTP complex"/>
    <property type="evidence" value="ECO:0007669"/>
    <property type="project" value="EnsemblFungi"/>
</dbReference>
<dbReference type="InterPro" id="IPR040191">
    <property type="entry name" value="UTP10"/>
</dbReference>
<reference evidence="11 12" key="1">
    <citation type="journal article" date="2011" name="Proc. Natl. Acad. Sci. U.S.A.">
        <title>Evolutionary erosion of yeast sex chromosomes by mating-type switching accidents.</title>
        <authorList>
            <person name="Gordon J.L."/>
            <person name="Armisen D."/>
            <person name="Proux-Wera E."/>
            <person name="Oheigeartaigh S.S."/>
            <person name="Byrne K.P."/>
            <person name="Wolfe K.H."/>
        </authorList>
    </citation>
    <scope>NUCLEOTIDE SEQUENCE [LARGE SCALE GENOMIC DNA]</scope>
    <source>
        <strain evidence="12">ATCC 76901 / BCRC 22586 / CBS 4309 / NBRC 1992 / NRRL Y-12630</strain>
    </source>
</reference>
<keyword evidence="6 9" id="KW-0539">Nucleus</keyword>
<dbReference type="InParanoid" id="G0V7R9"/>
<comment type="similarity">
    <text evidence="2 9">Belongs to the HEATR1/UTP10 family.</text>
</comment>
<keyword evidence="5 9" id="KW-0698">rRNA processing</keyword>
<dbReference type="STRING" id="1064592.G0V7R9"/>
<sequence length="1769" mass="199491">MSSLSEQLAKVASNNATVALDRKRRQKLHSASLIYNPKTAATQDYDLIFDNAVKALDELIQIDPKFEVFKRSLFSETSVSIDRNVQTKDEIKALDNAINGYLLLASSKWHLTPTIQATEWLVRRFQIHICNTEMLLLSTINYYQTPVFKRILNIVKLPPLFNPLSNFVRSEKAPSNLTMIKLFNDMDFLKLFANYLNKCIKQKVTYTNQLLFTTCCFINLIAFNSTNDEKLNQLVPILLEISAKLLGSNSVDCQIAAHTILVVFATALPLQKQIILAATETMLSNLQDEKAKRSALVTICKLFQTLRGHGNVDQLTNKLFQIFDSKFDLEYLINFLTKKDVPPCDKFFTAYMRAIARYDHSKLASLVKLLKNIKLEKYEVRLIITDLIHLSEILEDKTQLTELFEYFVSVNEKLVLNCLKSLNLTAELFEIRLTTSLFSNNEETEDIIKDIESQKVIGLTTSVPTFKEFLDKNAEFINTKNTSMLAESDETFNKLLSLFIEAVGKNYTSNAFLNAFLTTLETRITFLLRIVISPAAPIALRLIALSDISKGLNNIDKDSNVFTMVPCLLCALSDVSKNVRTNVRALLSQIANRPFTKHYFLNNKIYGDNLTIPMLSPKDGESWLTRFLNEYMVENYDISHLVIPKKDQDIFLLFWANQALNIPLPYPKTILLSYLNKYSSSAAIYSTLFEDFISNYISTRSQWEMKCKANKTSFVEFETELVYLISPKEKNQFIIDFALSALNSEYESLATLVSARIINIFNTLKTSLQLQILQNIIDASAESDANYDSVATLQSLPLSADLFVAILSQNKINADSAVTDISKRRRRRSSTSKAALQKEEISQIAEIHLRKLTIILETLDKLKMKSTESLLSTLFSVLSDLETLDQDGGLPVLYAQETLTSCMLNTIESLKETGCVSLRTIRADILVSAIRNSPSPQVQNKLLLVVGALASLNSETVLHSVMPIFTFMGAHSIRQDDEFTTQVVERTIMTVVPALLENNTANKQDEIEFLLMSFTTAFQHVPKHRRVKLYSTLAKALGSYQSIGPFLFLVTQQYSSLIESFKLGEARTIIDFVKSFLNNFDVLEQLTGLQVYLNLVKTLLSASKNADEKEALTSHAIFTNGVLNLTTSELSILVQHSFDFIGKVIEEGDSDHYTLNGSFKLRVYSALLDERNEESFSNAVKEKFGVVLETILTFINEAGSLFKSSGSQSDEGTSTPERASENKKEIKDILFTLLGNVLNMLPIDDFITAVLPLLTKSGNEDIKYHLGLVIGSKFELESLESSSIAGEVISVLLERIPAEKNSVNVIQVLLNTLAALITKFGSRLESSLLTSVLSLVTGELKSDQIEVAISSLTVITSCIQILGVKSIAFYPKIVGPAVNIFKRFEEDKEHFLRKQLQLSILLLFAAMIKSIPTFLLSNISDVFHVIFFADEIEAATRLSVISLVVEYINLKEVLKVLNKCWVSSISLTTDSIAVSLFLSALESTVEEIDKKSATSQSPIFFKLLLSLFEYRSISKFDNNTVSRIEASVHQIANMYVLKMNDKVFRPLFVILINWAFDGEDVTNKEISEIERLTAFFKFFNKLQENLKGIITSYFTYLLEPTNGLLKRFISKDIVDINLRRLVLKSLTSAFKYDRNEYWKSTSRFELISITLVDQLSNIEDVIGKYLVKAIGSLAANNNGVEEHNQIMNKLLISHMKATCSSSEKLWAVRSIKLVYSKVGESWLILLPQLVPIIAELLEDDDEEVEQEVRTGLVKVVENVLGEPFDRYLD</sequence>
<dbReference type="Gene3D" id="1.25.10.10">
    <property type="entry name" value="Leucine-rich Repeat Variant"/>
    <property type="match status" value="1"/>
</dbReference>
<dbReference type="GeneID" id="96900996"/>
<dbReference type="FunCoup" id="G0V7R9">
    <property type="interactions" value="1244"/>
</dbReference>
<name>G0V7R9_NAUCA</name>
<dbReference type="FunFam" id="1.25.10.10:FF:000530">
    <property type="entry name" value="UTP10p Nucleolar protein"/>
    <property type="match status" value="1"/>
</dbReference>
<dbReference type="PANTHER" id="PTHR13457:SF1">
    <property type="entry name" value="HEAT REPEAT-CONTAINING PROTEIN 1"/>
    <property type="match status" value="1"/>
</dbReference>
<dbReference type="GO" id="GO:0032040">
    <property type="term" value="C:small-subunit processome"/>
    <property type="evidence" value="ECO:0007669"/>
    <property type="project" value="EnsemblFungi"/>
</dbReference>
<dbReference type="Pfam" id="PF12397">
    <property type="entry name" value="U3snoRNP10"/>
    <property type="match status" value="1"/>
</dbReference>
<dbReference type="HOGENOM" id="CLU_001128_3_1_1"/>
<evidence type="ECO:0000256" key="4">
    <source>
        <dbReference type="ARBA" id="ARBA00022517"/>
    </source>
</evidence>
<dbReference type="eggNOG" id="KOG1837">
    <property type="taxonomic scope" value="Eukaryota"/>
</dbReference>
<dbReference type="PANTHER" id="PTHR13457">
    <property type="entry name" value="BAP28"/>
    <property type="match status" value="1"/>
</dbReference>
<keyword evidence="4 9" id="KW-0690">Ribosome biogenesis</keyword>
<dbReference type="GO" id="GO:0033553">
    <property type="term" value="C:rDNA heterochromatin"/>
    <property type="evidence" value="ECO:0007669"/>
    <property type="project" value="EnsemblFungi"/>
</dbReference>
<evidence type="ECO:0000259" key="10">
    <source>
        <dbReference type="SMART" id="SM01036"/>
    </source>
</evidence>
<dbReference type="OMA" id="GEPFDRY"/>
<dbReference type="InterPro" id="IPR012954">
    <property type="entry name" value="BP28_C_dom"/>
</dbReference>
<dbReference type="InterPro" id="IPR011989">
    <property type="entry name" value="ARM-like"/>
</dbReference>
<dbReference type="GO" id="GO:0000447">
    <property type="term" value="P:endonucleolytic cleavage in ITS1 to separate SSU-rRNA from 5.8S rRNA and LSU-rRNA from tricistronic rRNA transcript (SSU-rRNA, 5.8S rRNA, LSU-rRNA)"/>
    <property type="evidence" value="ECO:0007669"/>
    <property type="project" value="EnsemblFungi"/>
</dbReference>
<dbReference type="KEGG" id="ncs:NCAS_0A09590"/>
<comment type="function">
    <text evidence="9">Involved in nucleolar processing of pre-18S ribosomal RNA.</text>
</comment>
<dbReference type="InterPro" id="IPR022125">
    <property type="entry name" value="U3snoRNP10_N"/>
</dbReference>
<feature type="repeat" description="HEAT" evidence="8">
    <location>
        <begin position="1729"/>
        <end position="1767"/>
    </location>
</feature>
<dbReference type="InterPro" id="IPR056473">
    <property type="entry name" value="HEAT_Utp10/HEAT1"/>
</dbReference>
<evidence type="ECO:0000256" key="3">
    <source>
        <dbReference type="ARBA" id="ARBA00015399"/>
    </source>
</evidence>
<evidence type="ECO:0000313" key="12">
    <source>
        <dbReference type="Proteomes" id="UP000001640"/>
    </source>
</evidence>
<comment type="subcellular location">
    <subcellularLocation>
        <location evidence="1 9">Nucleus</location>
        <location evidence="1 9">Nucleolus</location>
    </subcellularLocation>
</comment>
<comment type="subunit">
    <text evidence="9">Component of the ribosomal small subunit (SSU) processome.</text>
</comment>
<keyword evidence="7 9" id="KW-0687">Ribonucleoprotein</keyword>
<keyword evidence="12" id="KW-1185">Reference proteome</keyword>
<evidence type="ECO:0000256" key="6">
    <source>
        <dbReference type="ARBA" id="ARBA00023242"/>
    </source>
</evidence>
<dbReference type="RefSeq" id="XP_003673898.1">
    <property type="nucleotide sequence ID" value="XM_003673850.1"/>
</dbReference>
<dbReference type="EMBL" id="HE576752">
    <property type="protein sequence ID" value="CCC67517.1"/>
    <property type="molecule type" value="Genomic_DNA"/>
</dbReference>
<dbReference type="SMART" id="SM01036">
    <property type="entry name" value="BP28CT"/>
    <property type="match status" value="1"/>
</dbReference>
<dbReference type="OrthoDB" id="31183at2759"/>
<evidence type="ECO:0000256" key="9">
    <source>
        <dbReference type="RuleBase" id="RU367065"/>
    </source>
</evidence>
<feature type="domain" description="BP28 C-terminal" evidence="10">
    <location>
        <begin position="1490"/>
        <end position="1637"/>
    </location>
</feature>
<evidence type="ECO:0000256" key="2">
    <source>
        <dbReference type="ARBA" id="ARBA00010559"/>
    </source>
</evidence>
<accession>G0V7R9</accession>
<dbReference type="GO" id="GO:0045943">
    <property type="term" value="P:positive regulation of transcription by RNA polymerase I"/>
    <property type="evidence" value="ECO:0007669"/>
    <property type="project" value="EnsemblFungi"/>
</dbReference>
<evidence type="ECO:0000256" key="1">
    <source>
        <dbReference type="ARBA" id="ARBA00004604"/>
    </source>
</evidence>
<dbReference type="GO" id="GO:0034511">
    <property type="term" value="F:U3 snoRNA binding"/>
    <property type="evidence" value="ECO:0007669"/>
    <property type="project" value="EnsemblFungi"/>
</dbReference>
<dbReference type="GO" id="GO:0030686">
    <property type="term" value="C:90S preribosome"/>
    <property type="evidence" value="ECO:0007669"/>
    <property type="project" value="EnsemblFungi"/>
</dbReference>
<proteinExistence type="inferred from homology"/>
<dbReference type="SUPFAM" id="SSF48371">
    <property type="entry name" value="ARM repeat"/>
    <property type="match status" value="2"/>
</dbReference>
<evidence type="ECO:0000256" key="8">
    <source>
        <dbReference type="PROSITE-ProRule" id="PRU00103"/>
    </source>
</evidence>
<dbReference type="GO" id="GO:0000472">
    <property type="term" value="P:endonucleolytic cleavage to generate mature 5'-end of SSU-rRNA from (SSU-rRNA, 5.8S rRNA, LSU-rRNA)"/>
    <property type="evidence" value="ECO:0007669"/>
    <property type="project" value="EnsemblFungi"/>
</dbReference>
<dbReference type="Pfam" id="PF08146">
    <property type="entry name" value="BP28CT"/>
    <property type="match status" value="1"/>
</dbReference>
<protein>
    <recommendedName>
        <fullName evidence="3 9">U3 small nucleolar RNA-associated protein 10</fullName>
    </recommendedName>
</protein>
<gene>
    <name evidence="11" type="primary">NCAS0A09590</name>
    <name evidence="11" type="ordered locus">NCAS_0A09590</name>
</gene>
<organism evidence="11 12">
    <name type="scientific">Naumovozyma castellii</name>
    <name type="common">Yeast</name>
    <name type="synonym">Saccharomyces castellii</name>
    <dbReference type="NCBI Taxonomy" id="27288"/>
    <lineage>
        <taxon>Eukaryota</taxon>
        <taxon>Fungi</taxon>
        <taxon>Dikarya</taxon>
        <taxon>Ascomycota</taxon>
        <taxon>Saccharomycotina</taxon>
        <taxon>Saccharomycetes</taxon>
        <taxon>Saccharomycetales</taxon>
        <taxon>Saccharomycetaceae</taxon>
        <taxon>Naumovozyma</taxon>
    </lineage>
</organism>
<evidence type="ECO:0000256" key="5">
    <source>
        <dbReference type="ARBA" id="ARBA00022552"/>
    </source>
</evidence>
<evidence type="ECO:0000256" key="7">
    <source>
        <dbReference type="ARBA" id="ARBA00023274"/>
    </source>
</evidence>
<dbReference type="InterPro" id="IPR021133">
    <property type="entry name" value="HEAT_type_2"/>
</dbReference>
<reference key="2">
    <citation type="submission" date="2011-08" db="EMBL/GenBank/DDBJ databases">
        <title>Genome sequence of Naumovozyma castellii.</title>
        <authorList>
            <person name="Gordon J.L."/>
            <person name="Armisen D."/>
            <person name="Proux-Wera E."/>
            <person name="OhEigeartaigh S.S."/>
            <person name="Byrne K.P."/>
            <person name="Wolfe K.H."/>
        </authorList>
    </citation>
    <scope>NUCLEOTIDE SEQUENCE</scope>
    <source>
        <strain>Type strain:CBS 4309</strain>
    </source>
</reference>
<dbReference type="InterPro" id="IPR016024">
    <property type="entry name" value="ARM-type_fold"/>
</dbReference>
<dbReference type="GO" id="GO:0030688">
    <property type="term" value="C:preribosome, small subunit precursor"/>
    <property type="evidence" value="ECO:0007669"/>
    <property type="project" value="EnsemblFungi"/>
</dbReference>
<evidence type="ECO:0000313" key="11">
    <source>
        <dbReference type="EMBL" id="CCC67517.1"/>
    </source>
</evidence>
<dbReference type="Proteomes" id="UP000001640">
    <property type="component" value="Chromosome 1"/>
</dbReference>
<dbReference type="GO" id="GO:0000480">
    <property type="term" value="P:endonucleolytic cleavage in 5'-ETS of tricistronic rRNA transcript (SSU-rRNA, 5.8S rRNA, LSU-rRNA)"/>
    <property type="evidence" value="ECO:0007669"/>
    <property type="project" value="EnsemblFungi"/>
</dbReference>
<dbReference type="PROSITE" id="PS50077">
    <property type="entry name" value="HEAT_REPEAT"/>
    <property type="match status" value="1"/>
</dbReference>
<dbReference type="Pfam" id="PF23243">
    <property type="entry name" value="HEAT_HEATR1"/>
    <property type="match status" value="1"/>
</dbReference>